<sequence>MPVFELNSQPYETDADGFLQDPNQWNKGIAEYLANGCGITLTLEHWNIIGIIRNYYQEYGYPPQMKIIVREMKKCWVKKRVMRGIFTSFFLRGSIIRHLRSPGFLHLFPAVVVEECLLA</sequence>
<evidence type="ECO:0000313" key="4">
    <source>
        <dbReference type="EMBL" id="PJB28978.1"/>
    </source>
</evidence>
<comment type="similarity">
    <text evidence="2">Belongs to the DsrC/TusE family.</text>
</comment>
<dbReference type="PANTHER" id="PTHR37010">
    <property type="entry name" value="SULFURTRANSFERASE TUSE"/>
    <property type="match status" value="1"/>
</dbReference>
<dbReference type="PANTHER" id="PTHR37010:SF1">
    <property type="entry name" value="SULFURTRANSFERASE TUSE"/>
    <property type="match status" value="1"/>
</dbReference>
<dbReference type="InterPro" id="IPR043163">
    <property type="entry name" value="DsrC-like_N"/>
</dbReference>
<organism evidence="4 5">
    <name type="scientific">Candidatus Desantisbacteria bacterium CG_4_9_14_3_um_filter_40_11</name>
    <dbReference type="NCBI Taxonomy" id="1974546"/>
    <lineage>
        <taxon>Bacteria</taxon>
        <taxon>Candidatus Desantisiibacteriota</taxon>
    </lineage>
</organism>
<keyword evidence="3" id="KW-0963">Cytoplasm</keyword>
<dbReference type="EMBL" id="PFUI01000211">
    <property type="protein sequence ID" value="PJB28978.1"/>
    <property type="molecule type" value="Genomic_DNA"/>
</dbReference>
<proteinExistence type="inferred from homology"/>
<dbReference type="GO" id="GO:0002143">
    <property type="term" value="P:tRNA wobble position uridine thiolation"/>
    <property type="evidence" value="ECO:0007669"/>
    <property type="project" value="TreeGrafter"/>
</dbReference>
<dbReference type="InterPro" id="IPR025526">
    <property type="entry name" value="DsrC-like_dom_sf"/>
</dbReference>
<dbReference type="Pfam" id="PF04358">
    <property type="entry name" value="DsrC"/>
    <property type="match status" value="1"/>
</dbReference>
<evidence type="ECO:0000256" key="1">
    <source>
        <dbReference type="ARBA" id="ARBA00004496"/>
    </source>
</evidence>
<dbReference type="InterPro" id="IPR042072">
    <property type="entry name" value="DsrC-like_C"/>
</dbReference>
<comment type="caution">
    <text evidence="4">The sequence shown here is derived from an EMBL/GenBank/DDBJ whole genome shotgun (WGS) entry which is preliminary data.</text>
</comment>
<dbReference type="Gene3D" id="3.30.1420.10">
    <property type="match status" value="1"/>
</dbReference>
<accession>A0A2M8AS15</accession>
<evidence type="ECO:0008006" key="6">
    <source>
        <dbReference type="Google" id="ProtNLM"/>
    </source>
</evidence>
<dbReference type="Proteomes" id="UP000231366">
    <property type="component" value="Unassembled WGS sequence"/>
</dbReference>
<dbReference type="InterPro" id="IPR007453">
    <property type="entry name" value="DsrC/TusE"/>
</dbReference>
<evidence type="ECO:0000256" key="2">
    <source>
        <dbReference type="ARBA" id="ARBA00005718"/>
    </source>
</evidence>
<dbReference type="AlphaFoldDB" id="A0A2M8AS15"/>
<dbReference type="GO" id="GO:0097163">
    <property type="term" value="F:sulfur carrier activity"/>
    <property type="evidence" value="ECO:0007669"/>
    <property type="project" value="TreeGrafter"/>
</dbReference>
<dbReference type="NCBIfam" id="TIGR03342">
    <property type="entry name" value="dsrC_tusE_dsvC"/>
    <property type="match status" value="1"/>
</dbReference>
<dbReference type="GO" id="GO:0005737">
    <property type="term" value="C:cytoplasm"/>
    <property type="evidence" value="ECO:0007669"/>
    <property type="project" value="UniProtKB-SubCell"/>
</dbReference>
<evidence type="ECO:0000313" key="5">
    <source>
        <dbReference type="Proteomes" id="UP000231366"/>
    </source>
</evidence>
<protein>
    <recommendedName>
        <fullName evidence="6">Sulfurtransferase TusE</fullName>
    </recommendedName>
</protein>
<dbReference type="Gene3D" id="1.10.10.370">
    <property type="entry name" value="DsrC-like protein, C-terminal domain"/>
    <property type="match status" value="1"/>
</dbReference>
<gene>
    <name evidence="4" type="ORF">CO110_08060</name>
</gene>
<comment type="subcellular location">
    <subcellularLocation>
        <location evidence="1">Cytoplasm</location>
    </subcellularLocation>
</comment>
<dbReference type="SUPFAM" id="SSF69721">
    <property type="entry name" value="DsrC, the gamma subunit of dissimilatory sulfite reductase"/>
    <property type="match status" value="1"/>
</dbReference>
<evidence type="ECO:0000256" key="3">
    <source>
        <dbReference type="ARBA" id="ARBA00022490"/>
    </source>
</evidence>
<reference evidence="5" key="1">
    <citation type="submission" date="2017-09" db="EMBL/GenBank/DDBJ databases">
        <title>Depth-based differentiation of microbial function through sediment-hosted aquifers and enrichment of novel symbionts in the deep terrestrial subsurface.</title>
        <authorList>
            <person name="Probst A.J."/>
            <person name="Ladd B."/>
            <person name="Jarett J.K."/>
            <person name="Geller-Mcgrath D.E."/>
            <person name="Sieber C.M.K."/>
            <person name="Emerson J.B."/>
            <person name="Anantharaman K."/>
            <person name="Thomas B.C."/>
            <person name="Malmstrom R."/>
            <person name="Stieglmeier M."/>
            <person name="Klingl A."/>
            <person name="Woyke T."/>
            <person name="Ryan C.M."/>
            <person name="Banfield J.F."/>
        </authorList>
    </citation>
    <scope>NUCLEOTIDE SEQUENCE [LARGE SCALE GENOMIC DNA]</scope>
</reference>
<name>A0A2M8AS15_9BACT</name>